<dbReference type="InParanoid" id="S8FN85"/>
<sequence length="451" mass="48915">MSRLLSFVLTAVLASGLVAAAPASFSTSSSSATTSTAAEASETVPLAPEDPNGVLWNTTTNTDPQPIRGQLGGTILAQQNIPLQEQNPDILAPPTTDHGLIPNVKWPFSLSPSRMYTGGYVRQQSIEQMPISKSLAGVDMRLEPGAIRELHWHKVSEWAYILNGYMQITSVDQDGRNFLGTLGPGDLWFFPPGIPHTLQATNVSEGGAEFLLIFDNGDFSDESTFSLTDWLAHTPKEVIAKNFGTSLSDWDKLPGEQLYIFPGEPPSPDAVAPEDPQGQIPNPFIYKFSEVNATKLAGGAIKIADSRNFTAATTTSVAEVWVEPGGMRELHWHPTQDEWTYYISGSARVTEFATSATAQTFNYVPGDIGFVPAGYGHYVENIGNETLHYLEIFNSGRCVFQPIDGLSLTGTLSQWLALTPPDIVKANLQISDEVIDHLSKTKPYVVGATEV</sequence>
<feature type="binding site" evidence="3">
    <location>
        <position position="153"/>
    </location>
    <ligand>
        <name>Mn(2+)</name>
        <dbReference type="ChEBI" id="CHEBI:29035"/>
        <label>1</label>
    </ligand>
</feature>
<dbReference type="PANTHER" id="PTHR35848">
    <property type="entry name" value="OXALATE-BINDING PROTEIN"/>
    <property type="match status" value="1"/>
</dbReference>
<feature type="binding site" evidence="3">
    <location>
        <position position="333"/>
    </location>
    <ligand>
        <name>Mn(2+)</name>
        <dbReference type="ChEBI" id="CHEBI:29035"/>
        <label>2</label>
    </ligand>
</feature>
<evidence type="ECO:0000256" key="4">
    <source>
        <dbReference type="SAM" id="MobiDB-lite"/>
    </source>
</evidence>
<feature type="binding site" evidence="3">
    <location>
        <position position="338"/>
    </location>
    <ligand>
        <name>Mn(2+)</name>
        <dbReference type="ChEBI" id="CHEBI:29035"/>
        <label>2</label>
    </ligand>
</feature>
<feature type="chain" id="PRO_5004551582" description="Cupin type-1 domain-containing protein" evidence="5">
    <location>
        <begin position="21"/>
        <end position="451"/>
    </location>
</feature>
<feature type="binding site" evidence="3">
    <location>
        <position position="331"/>
    </location>
    <ligand>
        <name>Mn(2+)</name>
        <dbReference type="ChEBI" id="CHEBI:29035"/>
        <label>2</label>
    </ligand>
</feature>
<feature type="signal peptide" evidence="5">
    <location>
        <begin position="1"/>
        <end position="20"/>
    </location>
</feature>
<keyword evidence="1 3" id="KW-0479">Metal-binding</keyword>
<evidence type="ECO:0000256" key="5">
    <source>
        <dbReference type="SAM" id="SignalP"/>
    </source>
</evidence>
<dbReference type="InterPro" id="IPR011051">
    <property type="entry name" value="RmlC_Cupin_sf"/>
</dbReference>
<dbReference type="HOGENOM" id="CLU_030515_2_0_1"/>
<dbReference type="GO" id="GO:0046872">
    <property type="term" value="F:metal ion binding"/>
    <property type="evidence" value="ECO:0007669"/>
    <property type="project" value="UniProtKB-KW"/>
</dbReference>
<evidence type="ECO:0000256" key="2">
    <source>
        <dbReference type="PIRSR" id="PIRSR617774-1"/>
    </source>
</evidence>
<protein>
    <recommendedName>
        <fullName evidence="6">Cupin type-1 domain-containing protein</fullName>
    </recommendedName>
</protein>
<feature type="active site" description="Proton donor" evidence="2">
    <location>
        <position position="391"/>
    </location>
</feature>
<dbReference type="InterPro" id="IPR006045">
    <property type="entry name" value="Cupin_1"/>
</dbReference>
<feature type="binding site" evidence="3">
    <location>
        <position position="157"/>
    </location>
    <ligand>
        <name>Mn(2+)</name>
        <dbReference type="ChEBI" id="CHEBI:29035"/>
        <label>1</label>
    </ligand>
</feature>
<dbReference type="Gene3D" id="2.60.120.10">
    <property type="entry name" value="Jelly Rolls"/>
    <property type="match status" value="2"/>
</dbReference>
<dbReference type="STRING" id="743788.S8FN85"/>
<evidence type="ECO:0000256" key="1">
    <source>
        <dbReference type="ARBA" id="ARBA00022723"/>
    </source>
</evidence>
<dbReference type="Pfam" id="PF00190">
    <property type="entry name" value="Cupin_1"/>
    <property type="match status" value="2"/>
</dbReference>
<feature type="binding site" evidence="3">
    <location>
        <position position="377"/>
    </location>
    <ligand>
        <name>Mn(2+)</name>
        <dbReference type="ChEBI" id="CHEBI:29035"/>
        <label>2</label>
    </ligand>
</feature>
<dbReference type="InterPro" id="IPR051610">
    <property type="entry name" value="GPI/OXD"/>
</dbReference>
<dbReference type="EMBL" id="KE504154">
    <property type="protein sequence ID" value="EPS99769.1"/>
    <property type="molecule type" value="Genomic_DNA"/>
</dbReference>
<accession>S8FN85</accession>
<dbReference type="CDD" id="cd20305">
    <property type="entry name" value="cupin_OxDC_C"/>
    <property type="match status" value="1"/>
</dbReference>
<dbReference type="InterPro" id="IPR014710">
    <property type="entry name" value="RmlC-like_jellyroll"/>
</dbReference>
<proteinExistence type="predicted"/>
<comment type="cofactor">
    <cofactor evidence="3">
        <name>Mn(2+)</name>
        <dbReference type="ChEBI" id="CHEBI:29035"/>
    </cofactor>
    <text evidence="3">Binds 2 manganese ions per subunit.</text>
</comment>
<feature type="binding site" evidence="3">
    <location>
        <position position="196"/>
    </location>
    <ligand>
        <name>Mn(2+)</name>
        <dbReference type="ChEBI" id="CHEBI:29035"/>
        <label>1</label>
    </ligand>
</feature>
<keyword evidence="3" id="KW-0464">Manganese</keyword>
<dbReference type="NCBIfam" id="TIGR03404">
    <property type="entry name" value="bicupin_oxalic"/>
    <property type="match status" value="1"/>
</dbReference>
<organism evidence="7 8">
    <name type="scientific">Fomitopsis schrenkii</name>
    <name type="common">Brown rot fungus</name>
    <dbReference type="NCBI Taxonomy" id="2126942"/>
    <lineage>
        <taxon>Eukaryota</taxon>
        <taxon>Fungi</taxon>
        <taxon>Dikarya</taxon>
        <taxon>Basidiomycota</taxon>
        <taxon>Agaricomycotina</taxon>
        <taxon>Agaricomycetes</taxon>
        <taxon>Polyporales</taxon>
        <taxon>Fomitopsis</taxon>
    </lineage>
</organism>
<evidence type="ECO:0000259" key="6">
    <source>
        <dbReference type="SMART" id="SM00835"/>
    </source>
</evidence>
<reference evidence="7 8" key="1">
    <citation type="journal article" date="2012" name="Science">
        <title>The Paleozoic origin of enzymatic lignin decomposition reconstructed from 31 fungal genomes.</title>
        <authorList>
            <person name="Floudas D."/>
            <person name="Binder M."/>
            <person name="Riley R."/>
            <person name="Barry K."/>
            <person name="Blanchette R.A."/>
            <person name="Henrissat B."/>
            <person name="Martinez A.T."/>
            <person name="Otillar R."/>
            <person name="Spatafora J.W."/>
            <person name="Yadav J.S."/>
            <person name="Aerts A."/>
            <person name="Benoit I."/>
            <person name="Boyd A."/>
            <person name="Carlson A."/>
            <person name="Copeland A."/>
            <person name="Coutinho P.M."/>
            <person name="de Vries R.P."/>
            <person name="Ferreira P."/>
            <person name="Findley K."/>
            <person name="Foster B."/>
            <person name="Gaskell J."/>
            <person name="Glotzer D."/>
            <person name="Gorecki P."/>
            <person name="Heitman J."/>
            <person name="Hesse C."/>
            <person name="Hori C."/>
            <person name="Igarashi K."/>
            <person name="Jurgens J.A."/>
            <person name="Kallen N."/>
            <person name="Kersten P."/>
            <person name="Kohler A."/>
            <person name="Kuees U."/>
            <person name="Kumar T.K.A."/>
            <person name="Kuo A."/>
            <person name="LaButti K."/>
            <person name="Larrondo L.F."/>
            <person name="Lindquist E."/>
            <person name="Ling A."/>
            <person name="Lombard V."/>
            <person name="Lucas S."/>
            <person name="Lundell T."/>
            <person name="Martin R."/>
            <person name="McLaughlin D.J."/>
            <person name="Morgenstern I."/>
            <person name="Morin E."/>
            <person name="Murat C."/>
            <person name="Nagy L.G."/>
            <person name="Nolan M."/>
            <person name="Ohm R.A."/>
            <person name="Patyshakuliyeva A."/>
            <person name="Rokas A."/>
            <person name="Ruiz-Duenas F.J."/>
            <person name="Sabat G."/>
            <person name="Salamov A."/>
            <person name="Samejima M."/>
            <person name="Schmutz J."/>
            <person name="Slot J.C."/>
            <person name="St John F."/>
            <person name="Stenlid J."/>
            <person name="Sun H."/>
            <person name="Sun S."/>
            <person name="Syed K."/>
            <person name="Tsang A."/>
            <person name="Wiebenga A."/>
            <person name="Young D."/>
            <person name="Pisabarro A."/>
            <person name="Eastwood D.C."/>
            <person name="Martin F."/>
            <person name="Cullen D."/>
            <person name="Grigoriev I.V."/>
            <person name="Hibbett D.S."/>
        </authorList>
    </citation>
    <scope>NUCLEOTIDE SEQUENCE</scope>
    <source>
        <strain evidence="8">FP-58527</strain>
    </source>
</reference>
<keyword evidence="5" id="KW-0732">Signal</keyword>
<dbReference type="CDD" id="cd20304">
    <property type="entry name" value="cupin_OxDC_N"/>
    <property type="match status" value="1"/>
</dbReference>
<dbReference type="InterPro" id="IPR017774">
    <property type="entry name" value="Bicupin_oxalate_deCO2ase/Oxase"/>
</dbReference>
<dbReference type="SMART" id="SM00835">
    <property type="entry name" value="Cupin_1"/>
    <property type="match status" value="2"/>
</dbReference>
<dbReference type="OrthoDB" id="10263073at2759"/>
<evidence type="ECO:0000313" key="7">
    <source>
        <dbReference type="EMBL" id="EPS99769.1"/>
    </source>
</evidence>
<dbReference type="GO" id="GO:0033609">
    <property type="term" value="P:oxalate metabolic process"/>
    <property type="evidence" value="ECO:0007669"/>
    <property type="project" value="InterPro"/>
</dbReference>
<dbReference type="eggNOG" id="ENOG502QQ0P">
    <property type="taxonomic scope" value="Eukaryota"/>
</dbReference>
<feature type="region of interest" description="Disordered" evidence="4">
    <location>
        <begin position="25"/>
        <end position="54"/>
    </location>
</feature>
<evidence type="ECO:0000256" key="3">
    <source>
        <dbReference type="PIRSR" id="PIRSR617774-2"/>
    </source>
</evidence>
<keyword evidence="8" id="KW-1185">Reference proteome</keyword>
<gene>
    <name evidence="7" type="ORF">FOMPIDRAFT_1123842</name>
</gene>
<feature type="binding site" evidence="3">
    <location>
        <position position="151"/>
    </location>
    <ligand>
        <name>Mn(2+)</name>
        <dbReference type="ChEBI" id="CHEBI:29035"/>
        <label>1</label>
    </ligand>
</feature>
<evidence type="ECO:0000313" key="8">
    <source>
        <dbReference type="Proteomes" id="UP000015241"/>
    </source>
</evidence>
<dbReference type="PANTHER" id="PTHR35848:SF9">
    <property type="entry name" value="SLL1358 PROTEIN"/>
    <property type="match status" value="1"/>
</dbReference>
<feature type="compositionally biased region" description="Low complexity" evidence="4">
    <location>
        <begin position="25"/>
        <end position="43"/>
    </location>
</feature>
<dbReference type="AlphaFoldDB" id="S8FN85"/>
<feature type="domain" description="Cupin type-1" evidence="6">
    <location>
        <begin position="286"/>
        <end position="436"/>
    </location>
</feature>
<name>S8FN85_FOMSC</name>
<dbReference type="Proteomes" id="UP000015241">
    <property type="component" value="Unassembled WGS sequence"/>
</dbReference>
<dbReference type="SUPFAM" id="SSF51182">
    <property type="entry name" value="RmlC-like cupins"/>
    <property type="match status" value="1"/>
</dbReference>
<feature type="domain" description="Cupin type-1" evidence="6">
    <location>
        <begin position="108"/>
        <end position="251"/>
    </location>
</feature>